<dbReference type="Proteomes" id="UP000011082">
    <property type="component" value="Unassembled WGS sequence"/>
</dbReference>
<keyword evidence="2" id="KW-1185">Reference proteome</keyword>
<name>L2GML4_VITCO</name>
<dbReference type="HOGENOM" id="CLU_1134303_0_0_1"/>
<dbReference type="EMBL" id="JH370135">
    <property type="protein sequence ID" value="ELA42076.1"/>
    <property type="molecule type" value="Genomic_DNA"/>
</dbReference>
<dbReference type="AlphaFoldDB" id="L2GML4"/>
<accession>L2GML4</accession>
<organism evidence="1 2">
    <name type="scientific">Vittaforma corneae (strain ATCC 50505)</name>
    <name type="common">Microsporidian parasite</name>
    <name type="synonym">Nosema corneum</name>
    <dbReference type="NCBI Taxonomy" id="993615"/>
    <lineage>
        <taxon>Eukaryota</taxon>
        <taxon>Fungi</taxon>
        <taxon>Fungi incertae sedis</taxon>
        <taxon>Microsporidia</taxon>
        <taxon>Nosematidae</taxon>
        <taxon>Vittaforma</taxon>
    </lineage>
</organism>
<dbReference type="GeneID" id="19881637"/>
<dbReference type="RefSeq" id="XP_007604372.1">
    <property type="nucleotide sequence ID" value="XM_007604310.1"/>
</dbReference>
<gene>
    <name evidence="1" type="ORF">VICG_00925</name>
</gene>
<proteinExistence type="predicted"/>
<evidence type="ECO:0000313" key="1">
    <source>
        <dbReference type="EMBL" id="ELA42076.1"/>
    </source>
</evidence>
<evidence type="ECO:0000313" key="2">
    <source>
        <dbReference type="Proteomes" id="UP000011082"/>
    </source>
</evidence>
<dbReference type="VEuPathDB" id="MicrosporidiaDB:VICG_00925"/>
<sequence>MITTLTDQFLIARDRYLRIKKELVEFPLFFVNVSKPNKLCILCSGRLEKAHGLQNDLHAETLIHGSVCSGSCSIEDRLCKFCIEKLHSKNHLFCLRLLVPEEYVEIQRFVENICGIGSTFCIEIEKLIGKRSSIEYINDVFCFLKDEYDKKTSPCNQTALDYSSLDCSLIANYKEKLKDDNIKRLINNQIQFKIRIFEEQLESLRRNYTDAVMSGKFDDSNALRNMFFRIFESKIRLEEKLGGLL</sequence>
<dbReference type="InParanoid" id="L2GML4"/>
<protein>
    <submittedName>
        <fullName evidence="1">Uncharacterized protein</fullName>
    </submittedName>
</protein>
<reference evidence="2" key="1">
    <citation type="submission" date="2011-05" db="EMBL/GenBank/DDBJ databases">
        <title>The genome sequence of Vittaforma corneae strain ATCC 50505.</title>
        <authorList>
            <consortium name="The Broad Institute Genome Sequencing Platform"/>
            <person name="Cuomo C."/>
            <person name="Didier E."/>
            <person name="Bowers L."/>
            <person name="Young S.K."/>
            <person name="Zeng Q."/>
            <person name="Gargeya S."/>
            <person name="Fitzgerald M."/>
            <person name="Haas B."/>
            <person name="Abouelleil A."/>
            <person name="Alvarado L."/>
            <person name="Arachchi H.M."/>
            <person name="Berlin A."/>
            <person name="Chapman S.B."/>
            <person name="Gearin G."/>
            <person name="Goldberg J."/>
            <person name="Griggs A."/>
            <person name="Gujja S."/>
            <person name="Hansen M."/>
            <person name="Heiman D."/>
            <person name="Howarth C."/>
            <person name="Larimer J."/>
            <person name="Lui A."/>
            <person name="MacDonald P.J.P."/>
            <person name="McCowen C."/>
            <person name="Montmayeur A."/>
            <person name="Murphy C."/>
            <person name="Neiman D."/>
            <person name="Pearson M."/>
            <person name="Priest M."/>
            <person name="Roberts A."/>
            <person name="Saif S."/>
            <person name="Shea T."/>
            <person name="Sisk P."/>
            <person name="Stolte C."/>
            <person name="Sykes S."/>
            <person name="Wortman J."/>
            <person name="Nusbaum C."/>
            <person name="Birren B."/>
        </authorList>
    </citation>
    <scope>NUCLEOTIDE SEQUENCE [LARGE SCALE GENOMIC DNA]</scope>
    <source>
        <strain evidence="2">ATCC 50505</strain>
    </source>
</reference>